<gene>
    <name evidence="1" type="ORF">MM415B02897_0012</name>
</gene>
<sequence length="72" mass="7999">MKPTRDDLLDALAYMVRQHCEGHVNIGSDGKCDSMALSANADAMRLLAAEGRFVIESEYGRRVIGHFKEETT</sequence>
<accession>A0A6M3KZR0</accession>
<dbReference type="EMBL" id="MT142731">
    <property type="protein sequence ID" value="QJA87773.1"/>
    <property type="molecule type" value="Genomic_DNA"/>
</dbReference>
<dbReference type="AlphaFoldDB" id="A0A6M3KZR0"/>
<evidence type="ECO:0000313" key="1">
    <source>
        <dbReference type="EMBL" id="QJA87773.1"/>
    </source>
</evidence>
<proteinExistence type="predicted"/>
<organism evidence="1">
    <name type="scientific">viral metagenome</name>
    <dbReference type="NCBI Taxonomy" id="1070528"/>
    <lineage>
        <taxon>unclassified sequences</taxon>
        <taxon>metagenomes</taxon>
        <taxon>organismal metagenomes</taxon>
    </lineage>
</organism>
<reference evidence="1" key="1">
    <citation type="submission" date="2020-03" db="EMBL/GenBank/DDBJ databases">
        <title>The deep terrestrial virosphere.</title>
        <authorList>
            <person name="Holmfeldt K."/>
            <person name="Nilsson E."/>
            <person name="Simone D."/>
            <person name="Lopez-Fernandez M."/>
            <person name="Wu X."/>
            <person name="de Brujin I."/>
            <person name="Lundin D."/>
            <person name="Andersson A."/>
            <person name="Bertilsson S."/>
            <person name="Dopson M."/>
        </authorList>
    </citation>
    <scope>NUCLEOTIDE SEQUENCE</scope>
    <source>
        <strain evidence="1">MM415B02897</strain>
    </source>
</reference>
<name>A0A6M3KZR0_9ZZZZ</name>
<protein>
    <submittedName>
        <fullName evidence="1">Uncharacterized protein</fullName>
    </submittedName>
</protein>